<dbReference type="eggNOG" id="COG0174">
    <property type="taxonomic scope" value="Bacteria"/>
</dbReference>
<feature type="binding site" evidence="15">
    <location>
        <position position="213"/>
    </location>
    <ligand>
        <name>Mg(2+)</name>
        <dbReference type="ChEBI" id="CHEBI:18420"/>
        <label>1</label>
    </ligand>
</feature>
<dbReference type="InterPro" id="IPR027303">
    <property type="entry name" value="Gln_synth_gly_rich_site"/>
</dbReference>
<feature type="binding site" evidence="14">
    <location>
        <begin position="264"/>
        <end position="266"/>
    </location>
    <ligand>
        <name>ATP</name>
        <dbReference type="ChEBI" id="CHEBI:30616"/>
    </ligand>
</feature>
<proteinExistence type="inferred from homology"/>
<evidence type="ECO:0000259" key="20">
    <source>
        <dbReference type="PROSITE" id="PS51987"/>
    </source>
</evidence>
<feature type="binding site" evidence="14">
    <location>
        <position position="201"/>
    </location>
    <ligand>
        <name>ATP</name>
        <dbReference type="ChEBI" id="CHEBI:30616"/>
    </ligand>
</feature>
<feature type="binding site" evidence="15">
    <location>
        <position position="206"/>
    </location>
    <ligand>
        <name>Mg(2+)</name>
        <dbReference type="ChEBI" id="CHEBI:18420"/>
        <label>1</label>
    </ligand>
</feature>
<comment type="cofactor">
    <cofactor evidence="15">
        <name>Mg(2+)</name>
        <dbReference type="ChEBI" id="CHEBI:18420"/>
    </cofactor>
    <text evidence="15">Binds 2 Mg(2+) ions per subunit.</text>
</comment>
<feature type="binding site" evidence="13">
    <location>
        <position position="352"/>
    </location>
    <ligand>
        <name>L-glutamate</name>
        <dbReference type="ChEBI" id="CHEBI:29985"/>
    </ligand>
</feature>
<dbReference type="FunFam" id="3.30.590.10:FF:000003">
    <property type="entry name" value="Glutamine synthetase 2"/>
    <property type="match status" value="1"/>
</dbReference>
<dbReference type="PANTHER" id="PTHR43785:SF12">
    <property type="entry name" value="TYPE-1 GLUTAMINE SYNTHETASE 2"/>
    <property type="match status" value="1"/>
</dbReference>
<gene>
    <name evidence="21" type="ordered locus">DGo_CA1035</name>
</gene>
<keyword evidence="10 15" id="KW-0460">Magnesium</keyword>
<dbReference type="Gene3D" id="3.10.20.70">
    <property type="entry name" value="Glutamine synthetase, N-terminal domain"/>
    <property type="match status" value="1"/>
</dbReference>
<feature type="binding site" evidence="15">
    <location>
        <position position="262"/>
    </location>
    <ligand>
        <name>Mg(2+)</name>
        <dbReference type="ChEBI" id="CHEBI:18420"/>
        <label>1</label>
    </ligand>
</feature>
<accession>H8GZB4</accession>
<dbReference type="InterPro" id="IPR036651">
    <property type="entry name" value="Gln_synt_N_sf"/>
</dbReference>
<dbReference type="InterPro" id="IPR004809">
    <property type="entry name" value="Gln_synth_I"/>
</dbReference>
<evidence type="ECO:0000256" key="12">
    <source>
        <dbReference type="ARBA" id="ARBA00049436"/>
    </source>
</evidence>
<dbReference type="KEGG" id="dgo:DGo_CA1035"/>
<evidence type="ECO:0000256" key="4">
    <source>
        <dbReference type="ARBA" id="ARBA00021364"/>
    </source>
</evidence>
<sequence length="461" mass="51694">MSKTQAAKKSPAPDKTAPTRQHILDELQRGEVKFLRLQFTDILGTTKNVEVPGSQFEKALNGDVTFDGSAVEGFTRVEESDMLLRPDLSTFLIYPQFSREEGERGRVARLICDVTLPDGTPFGGDPRQVLQRQVERARQLGFEMFVGTEPEFFLFERTPGGLGSTVTHDKAGYFDLAPIDKGERIRREIVNKLLQMGFDIEAAHHEVAPGQHEIDFRYAPALETADRIATFKFVVKRVALEYGLLASFLPKPLENVNGSGMHCHLSLFKDGQNAFADPEREYGLSQTALHFIAGLLDHAEGIAAVTNPLVNSYKRLVPGFEAPVNIAWSTSNRSALIRIPAKRGNSTRAEVRMPDPSCNPYLALAAMLAAGLDGIEQKMEPPPAIQRNIFKMTVREKRHHRVKELPADLREAVDELEKDEVIARALGEHVMDHFVAAKRAEWRQYSATVHQWELDRYLDLI</sequence>
<evidence type="ECO:0000256" key="15">
    <source>
        <dbReference type="PIRSR" id="PIRSR604809-3"/>
    </source>
</evidence>
<dbReference type="GO" id="GO:0005524">
    <property type="term" value="F:ATP binding"/>
    <property type="evidence" value="ECO:0007669"/>
    <property type="project" value="UniProtKB-KW"/>
</dbReference>
<comment type="similarity">
    <text evidence="2 16 17">Belongs to the glutamine synthetase family.</text>
</comment>
<dbReference type="GO" id="GO:0046872">
    <property type="term" value="F:metal ion binding"/>
    <property type="evidence" value="ECO:0007669"/>
    <property type="project" value="UniProtKB-KW"/>
</dbReference>
<feature type="domain" description="GS beta-grasp" evidence="19">
    <location>
        <begin position="30"/>
        <end position="119"/>
    </location>
</feature>
<dbReference type="PROSITE" id="PS51986">
    <property type="entry name" value="GS_BETA_GRASP"/>
    <property type="match status" value="1"/>
</dbReference>
<dbReference type="SMART" id="SM01230">
    <property type="entry name" value="Gln-synt_C"/>
    <property type="match status" value="1"/>
</dbReference>
<reference evidence="21 22" key="1">
    <citation type="journal article" date="2012" name="PLoS ONE">
        <title>Genome sequence and transcriptome analysis of the radioresistant bacterium Deinococcus gobiensis: insights into the extreme environmental adaptations.</title>
        <authorList>
            <person name="Yuan M."/>
            <person name="Chen M."/>
            <person name="Zhang W."/>
            <person name="Lu W."/>
            <person name="Wang J."/>
            <person name="Yang M."/>
            <person name="Zhao P."/>
            <person name="Tang R."/>
            <person name="Li X."/>
            <person name="Hao Y."/>
            <person name="Zhou Z."/>
            <person name="Zhan Y."/>
            <person name="Yu H."/>
            <person name="Teng C."/>
            <person name="Yan Y."/>
            <person name="Ping S."/>
            <person name="Wang Y."/>
            <person name="Lin M."/>
        </authorList>
    </citation>
    <scope>NUCLEOTIDE SEQUENCE [LARGE SCALE GENOMIC DNA]</scope>
    <source>
        <strain evidence="21 22">I-0</strain>
    </source>
</reference>
<evidence type="ECO:0000256" key="16">
    <source>
        <dbReference type="PROSITE-ProRule" id="PRU01330"/>
    </source>
</evidence>
<dbReference type="InterPro" id="IPR014746">
    <property type="entry name" value="Gln_synth/guanido_kin_cat_dom"/>
</dbReference>
<evidence type="ECO:0000256" key="13">
    <source>
        <dbReference type="PIRSR" id="PIRSR604809-1"/>
    </source>
</evidence>
<evidence type="ECO:0000313" key="22">
    <source>
        <dbReference type="Proteomes" id="UP000007575"/>
    </source>
</evidence>
<feature type="binding site" evidence="14">
    <location>
        <begin position="216"/>
        <end position="218"/>
    </location>
    <ligand>
        <name>ATP</name>
        <dbReference type="ChEBI" id="CHEBI:30616"/>
    </ligand>
</feature>
<keyword evidence="7 15" id="KW-0479">Metal-binding</keyword>
<evidence type="ECO:0000313" key="21">
    <source>
        <dbReference type="EMBL" id="AFD24962.1"/>
    </source>
</evidence>
<dbReference type="InterPro" id="IPR008147">
    <property type="entry name" value="Gln_synt_N"/>
</dbReference>
<dbReference type="Gene3D" id="3.30.590.10">
    <property type="entry name" value="Glutamine synthetase/guanido kinase, catalytic domain"/>
    <property type="match status" value="1"/>
</dbReference>
<evidence type="ECO:0000256" key="14">
    <source>
        <dbReference type="PIRSR" id="PIRSR604809-2"/>
    </source>
</evidence>
<dbReference type="PANTHER" id="PTHR43785">
    <property type="entry name" value="GAMMA-GLUTAMYLPUTRESCINE SYNTHETASE"/>
    <property type="match status" value="1"/>
</dbReference>
<comment type="catalytic activity">
    <reaction evidence="12">
        <text>L-glutamate + NH4(+) + ATP = L-glutamine + ADP + phosphate + H(+)</text>
        <dbReference type="Rhea" id="RHEA:16169"/>
        <dbReference type="ChEBI" id="CHEBI:15378"/>
        <dbReference type="ChEBI" id="CHEBI:28938"/>
        <dbReference type="ChEBI" id="CHEBI:29985"/>
        <dbReference type="ChEBI" id="CHEBI:30616"/>
        <dbReference type="ChEBI" id="CHEBI:43474"/>
        <dbReference type="ChEBI" id="CHEBI:58359"/>
        <dbReference type="ChEBI" id="CHEBI:456216"/>
        <dbReference type="EC" id="6.3.1.2"/>
    </reaction>
</comment>
<dbReference type="Pfam" id="PF03951">
    <property type="entry name" value="Gln-synt_N"/>
    <property type="match status" value="1"/>
</dbReference>
<keyword evidence="22" id="KW-1185">Reference proteome</keyword>
<dbReference type="EMBL" id="CP002191">
    <property type="protein sequence ID" value="AFD24962.1"/>
    <property type="molecule type" value="Genomic_DNA"/>
</dbReference>
<evidence type="ECO:0000256" key="5">
    <source>
        <dbReference type="ARBA" id="ARBA00022490"/>
    </source>
</evidence>
<dbReference type="PATRIC" id="fig|745776.4.peg.1063"/>
<comment type="subcellular location">
    <subcellularLocation>
        <location evidence="1">Cytoplasm</location>
    </subcellularLocation>
</comment>
<evidence type="ECO:0000256" key="18">
    <source>
        <dbReference type="SAM" id="MobiDB-lite"/>
    </source>
</evidence>
<evidence type="ECO:0000259" key="19">
    <source>
        <dbReference type="PROSITE" id="PS51986"/>
    </source>
</evidence>
<dbReference type="NCBIfam" id="TIGR00653">
    <property type="entry name" value="GlnA"/>
    <property type="match status" value="1"/>
</dbReference>
<evidence type="ECO:0000256" key="9">
    <source>
        <dbReference type="ARBA" id="ARBA00022840"/>
    </source>
</evidence>
<dbReference type="PROSITE" id="PS00181">
    <property type="entry name" value="GLNA_ATP"/>
    <property type="match status" value="1"/>
</dbReference>
<dbReference type="SUPFAM" id="SSF55931">
    <property type="entry name" value="Glutamine synthetase/guanido kinase"/>
    <property type="match status" value="1"/>
</dbReference>
<evidence type="ECO:0000256" key="17">
    <source>
        <dbReference type="RuleBase" id="RU000384"/>
    </source>
</evidence>
<dbReference type="EC" id="6.3.1.2" evidence="3"/>
<evidence type="ECO:0000256" key="11">
    <source>
        <dbReference type="ARBA" id="ARBA00030668"/>
    </source>
</evidence>
<dbReference type="InterPro" id="IPR008146">
    <property type="entry name" value="Gln_synth_cat_dom"/>
</dbReference>
<feature type="binding site" evidence="13">
    <location>
        <position position="321"/>
    </location>
    <ligand>
        <name>L-glutamate</name>
        <dbReference type="ChEBI" id="CHEBI:29985"/>
    </ligand>
</feature>
<feature type="binding site" evidence="15">
    <location>
        <position position="151"/>
    </location>
    <ligand>
        <name>Mg(2+)</name>
        <dbReference type="ChEBI" id="CHEBI:18420"/>
        <label>1</label>
    </ligand>
</feature>
<feature type="binding site" evidence="15">
    <location>
        <position position="350"/>
    </location>
    <ligand>
        <name>Mg(2+)</name>
        <dbReference type="ChEBI" id="CHEBI:18420"/>
        <label>1</label>
    </ligand>
</feature>
<evidence type="ECO:0000256" key="1">
    <source>
        <dbReference type="ARBA" id="ARBA00004496"/>
    </source>
</evidence>
<dbReference type="STRING" id="745776.DGo_CA1035"/>
<evidence type="ECO:0000256" key="3">
    <source>
        <dbReference type="ARBA" id="ARBA00012937"/>
    </source>
</evidence>
<feature type="binding site" evidence="13">
    <location>
        <position position="315"/>
    </location>
    <ligand>
        <name>L-glutamate</name>
        <dbReference type="ChEBI" id="CHEBI:29985"/>
    </ligand>
</feature>
<evidence type="ECO:0000256" key="6">
    <source>
        <dbReference type="ARBA" id="ARBA00022598"/>
    </source>
</evidence>
<dbReference type="Pfam" id="PF00120">
    <property type="entry name" value="Gln-synt_C"/>
    <property type="match status" value="1"/>
</dbReference>
<feature type="binding site" evidence="13">
    <location>
        <position position="333"/>
    </location>
    <ligand>
        <name>L-glutamate</name>
        <dbReference type="ChEBI" id="CHEBI:29985"/>
    </ligand>
</feature>
<protein>
    <recommendedName>
        <fullName evidence="4">Glutamine synthetase</fullName>
        <ecNumber evidence="3">6.3.1.2</ecNumber>
    </recommendedName>
    <alternativeName>
        <fullName evidence="11">Glutamate--ammonia ligase</fullName>
    </alternativeName>
</protein>
<feature type="binding site" evidence="13">
    <location>
        <begin position="257"/>
        <end position="258"/>
    </location>
    <ligand>
        <name>L-glutamate</name>
        <dbReference type="ChEBI" id="CHEBI:29985"/>
    </ligand>
</feature>
<evidence type="ECO:0000256" key="8">
    <source>
        <dbReference type="ARBA" id="ARBA00022741"/>
    </source>
</evidence>
<dbReference type="GO" id="GO:0006542">
    <property type="term" value="P:glutamine biosynthetic process"/>
    <property type="evidence" value="ECO:0007669"/>
    <property type="project" value="InterPro"/>
</dbReference>
<keyword evidence="8 14" id="KW-0547">Nucleotide-binding</keyword>
<feature type="binding site" evidence="14">
    <location>
        <position position="333"/>
    </location>
    <ligand>
        <name>ATP</name>
        <dbReference type="ChEBI" id="CHEBI:30616"/>
    </ligand>
</feature>
<keyword evidence="5" id="KW-0963">Cytoplasm</keyword>
<dbReference type="SUPFAM" id="SSF54368">
    <property type="entry name" value="Glutamine synthetase, N-terminal domain"/>
    <property type="match status" value="1"/>
</dbReference>
<evidence type="ECO:0000256" key="10">
    <source>
        <dbReference type="ARBA" id="ARBA00022842"/>
    </source>
</evidence>
<dbReference type="GO" id="GO:0004356">
    <property type="term" value="F:glutamine synthetase activity"/>
    <property type="evidence" value="ECO:0007669"/>
    <property type="project" value="UniProtKB-EC"/>
</dbReference>
<keyword evidence="6 21" id="KW-0436">Ligase</keyword>
<dbReference type="Proteomes" id="UP000007575">
    <property type="component" value="Chromosome"/>
</dbReference>
<organism evidence="21 22">
    <name type="scientific">Deinococcus gobiensis (strain DSM 21396 / JCM 16679 / CGMCC 1.7299 / I-0)</name>
    <dbReference type="NCBI Taxonomy" id="745776"/>
    <lineage>
        <taxon>Bacteria</taxon>
        <taxon>Thermotogati</taxon>
        <taxon>Deinococcota</taxon>
        <taxon>Deinococci</taxon>
        <taxon>Deinococcales</taxon>
        <taxon>Deinococcaceae</taxon>
        <taxon>Deinococcus</taxon>
    </lineage>
</organism>
<evidence type="ECO:0000256" key="7">
    <source>
        <dbReference type="ARBA" id="ARBA00022723"/>
    </source>
</evidence>
<keyword evidence="9 14" id="KW-0067">ATP-binding</keyword>
<name>H8GZB4_DEIGI</name>
<dbReference type="HOGENOM" id="CLU_017290_1_3_0"/>
<dbReference type="GO" id="GO:0005737">
    <property type="term" value="C:cytoplasm"/>
    <property type="evidence" value="ECO:0007669"/>
    <property type="project" value="UniProtKB-SubCell"/>
</dbReference>
<dbReference type="PROSITE" id="PS51987">
    <property type="entry name" value="GS_CATALYTIC"/>
    <property type="match status" value="1"/>
</dbReference>
<evidence type="ECO:0000256" key="2">
    <source>
        <dbReference type="ARBA" id="ARBA00009897"/>
    </source>
</evidence>
<feature type="domain" description="GS catalytic" evidence="20">
    <location>
        <begin position="126"/>
        <end position="461"/>
    </location>
</feature>
<feature type="binding site" evidence="15">
    <location>
        <position position="149"/>
    </location>
    <ligand>
        <name>Mg(2+)</name>
        <dbReference type="ChEBI" id="CHEBI:18420"/>
        <label>1</label>
    </ligand>
</feature>
<feature type="region of interest" description="Disordered" evidence="18">
    <location>
        <begin position="1"/>
        <end position="20"/>
    </location>
</feature>
<dbReference type="AlphaFoldDB" id="H8GZB4"/>